<organism evidence="14 15">
    <name type="scientific">Heterodermia speciosa</name>
    <dbReference type="NCBI Taxonomy" id="116794"/>
    <lineage>
        <taxon>Eukaryota</taxon>
        <taxon>Fungi</taxon>
        <taxon>Dikarya</taxon>
        <taxon>Ascomycota</taxon>
        <taxon>Pezizomycotina</taxon>
        <taxon>Lecanoromycetes</taxon>
        <taxon>OSLEUM clade</taxon>
        <taxon>Lecanoromycetidae</taxon>
        <taxon>Caliciales</taxon>
        <taxon>Physciaceae</taxon>
        <taxon>Heterodermia</taxon>
    </lineage>
</organism>
<feature type="compositionally biased region" description="Polar residues" evidence="11">
    <location>
        <begin position="307"/>
        <end position="322"/>
    </location>
</feature>
<dbReference type="FunFam" id="3.40.50.10810:FF:000014">
    <property type="entry name" value="SWI/SNF-related matrix-associated actin-dependent regulator of chromatin subfamily A containing DEAD/H box 1"/>
    <property type="match status" value="1"/>
</dbReference>
<dbReference type="InterPro" id="IPR038718">
    <property type="entry name" value="SNF2-like_sf"/>
</dbReference>
<dbReference type="GO" id="GO:0003678">
    <property type="term" value="F:DNA helicase activity"/>
    <property type="evidence" value="ECO:0007669"/>
    <property type="project" value="UniProtKB-EC"/>
</dbReference>
<feature type="compositionally biased region" description="Basic and acidic residues" evidence="11">
    <location>
        <begin position="1138"/>
        <end position="1149"/>
    </location>
</feature>
<protein>
    <recommendedName>
        <fullName evidence="3">DNA helicase</fullName>
        <ecNumber evidence="3">3.6.4.12</ecNumber>
    </recommendedName>
</protein>
<name>A0A8H3FE16_9LECA</name>
<dbReference type="EC" id="3.6.4.12" evidence="3"/>
<dbReference type="GO" id="GO:0140658">
    <property type="term" value="F:ATP-dependent chromatin remodeler activity"/>
    <property type="evidence" value="ECO:0007669"/>
    <property type="project" value="UniProtKB-ARBA"/>
</dbReference>
<dbReference type="Proteomes" id="UP000664521">
    <property type="component" value="Unassembled WGS sequence"/>
</dbReference>
<evidence type="ECO:0000313" key="14">
    <source>
        <dbReference type="EMBL" id="CAF9921839.1"/>
    </source>
</evidence>
<evidence type="ECO:0000256" key="11">
    <source>
        <dbReference type="SAM" id="MobiDB-lite"/>
    </source>
</evidence>
<dbReference type="InterPro" id="IPR001650">
    <property type="entry name" value="Helicase_C-like"/>
</dbReference>
<dbReference type="SMART" id="SM00490">
    <property type="entry name" value="HELICc"/>
    <property type="match status" value="1"/>
</dbReference>
<keyword evidence="6" id="KW-0347">Helicase</keyword>
<keyword evidence="4" id="KW-0547">Nucleotide-binding</keyword>
<reference evidence="14" key="1">
    <citation type="submission" date="2021-03" db="EMBL/GenBank/DDBJ databases">
        <authorList>
            <person name="Tagirdzhanova G."/>
        </authorList>
    </citation>
    <scope>NUCLEOTIDE SEQUENCE</scope>
</reference>
<dbReference type="InterPro" id="IPR049730">
    <property type="entry name" value="SNF2/RAD54-like_C"/>
</dbReference>
<dbReference type="GO" id="GO:0016787">
    <property type="term" value="F:hydrolase activity"/>
    <property type="evidence" value="ECO:0007669"/>
    <property type="project" value="UniProtKB-KW"/>
</dbReference>
<feature type="region of interest" description="Disordered" evidence="11">
    <location>
        <begin position="1"/>
        <end position="34"/>
    </location>
</feature>
<evidence type="ECO:0000256" key="9">
    <source>
        <dbReference type="ARBA" id="ARBA00023125"/>
    </source>
</evidence>
<feature type="compositionally biased region" description="Acidic residues" evidence="11">
    <location>
        <begin position="404"/>
        <end position="418"/>
    </location>
</feature>
<dbReference type="PROSITE" id="PS51192">
    <property type="entry name" value="HELICASE_ATP_BIND_1"/>
    <property type="match status" value="1"/>
</dbReference>
<dbReference type="GO" id="GO:0003677">
    <property type="term" value="F:DNA binding"/>
    <property type="evidence" value="ECO:0007669"/>
    <property type="project" value="UniProtKB-KW"/>
</dbReference>
<accession>A0A8H3FE16</accession>
<evidence type="ECO:0000313" key="15">
    <source>
        <dbReference type="Proteomes" id="UP000664521"/>
    </source>
</evidence>
<feature type="domain" description="Helicase C-terminal" evidence="13">
    <location>
        <begin position="965"/>
        <end position="1120"/>
    </location>
</feature>
<dbReference type="GO" id="GO:0005694">
    <property type="term" value="C:chromosome"/>
    <property type="evidence" value="ECO:0007669"/>
    <property type="project" value="UniProtKB-ARBA"/>
</dbReference>
<keyword evidence="8" id="KW-0156">Chromatin regulator</keyword>
<evidence type="ECO:0000256" key="5">
    <source>
        <dbReference type="ARBA" id="ARBA00022801"/>
    </source>
</evidence>
<dbReference type="Gene3D" id="3.40.50.10810">
    <property type="entry name" value="Tandem AAA-ATPase domain"/>
    <property type="match status" value="1"/>
</dbReference>
<evidence type="ECO:0000256" key="3">
    <source>
        <dbReference type="ARBA" id="ARBA00012551"/>
    </source>
</evidence>
<feature type="domain" description="Helicase ATP-binding" evidence="12">
    <location>
        <begin position="608"/>
        <end position="777"/>
    </location>
</feature>
<dbReference type="Gene3D" id="3.40.50.300">
    <property type="entry name" value="P-loop containing nucleotide triphosphate hydrolases"/>
    <property type="match status" value="1"/>
</dbReference>
<evidence type="ECO:0000256" key="7">
    <source>
        <dbReference type="ARBA" id="ARBA00022840"/>
    </source>
</evidence>
<comment type="subcellular location">
    <subcellularLocation>
        <location evidence="1">Nucleus</location>
    </subcellularLocation>
</comment>
<dbReference type="InterPro" id="IPR000330">
    <property type="entry name" value="SNF2_N"/>
</dbReference>
<dbReference type="OrthoDB" id="5857104at2759"/>
<sequence length="1157" mass="128130">MDSILETPTKRRKTSDGHVRCSQTYDSQDDSGDELFEGHETVATIPLPQRTSSSPAYITQPTQLINGNTQKLSSSPRKPSVVQVAASSPAQVSNSVCSPLSAGVVTSKGNTVMVPPAGTFFRPPMGIIKPPQVVDLSDDEGPVYCGGSSEDESQPSRADIQPTTFVTSTKDRSGMENAKKPVGGISRFREITAGAFYKPLQPNQGSTQSVPTAKRSADIMANAYGGSNRPPKQIRQAKPAKAQVVDDISLDDIGDYHLRRKIERMRAIFSQHTVRQCKDALIVKKGVFDDAVELMSRDPHPLEIDLTSDNDQTANQVSNPAQKASVKKQVKPAIKSIQERWTGSQYLTKSDHQPAPASSSSPVAAPPKPRRRLVQGKNRASTPAEVPDALVKAPSPGLKRDETPDSEDSDSGLDLEEDDRAEIEIKVLNFFNKCSSQDLADIASIAEDVAIFLVSQKPFKTLKDVRQVTREAPKVGSTKHTAKKPIGDKIVNKCLDMWKGYEAVDELVKRCETLGKPVAEDMNKWGVDVFGASVNGELEVVNIDAHTSPGRDSGIGTPSCISADENDEIQLKKPSNPRNRQVFFPQPALLGDGVVLKDYQVVGINWLSLLFNKKLSCILADDMGLGKTCQVVSFLAHLKENAVRGVHLIVVPASTLENWLREFQVFCPQLQVMPYYADQKERELVREAIETRIQDRTVDVIVTTYGMAKRKQETKFLRRLHPVVCVYDEGHLLKNSQSEAYTQLMRIGSQFRLLLTGTPLQNNLNELVSLLGFILPSVFQEQSENLQYIFSHKAKTTDDSHAALLSVQRIARAKAMMTPFVLRRKKHQVLKHLPTKTRRVEYCELTLSQSEIYESYKQKALKIVQDRAAGVKVSNESSNIMMALRKASIHPLLFRRLYTDSKLKKMSKACLSEPEFADSNLAFVYEDMEVMTDWELHNFCERYPATMSSYELDPDACLDSGKITALTSLLKSYIANGDRVLIFSQFVMVLNLLEPLLNNLNMPFSRLDGDTAINTRQPLIDDFATSDPPLPVFLLSTKAGGAGINLACANKVVIFDSSFNPQDDIQAENRAHRVGQTREVEVVRLVSKGTVEEQILALGETKIALDEKVAGVGTEGDEKKAEAVGQKKVEEMMWQSIKEQEETGGEKKDKEKKKKKT</sequence>
<dbReference type="CDD" id="cd18793">
    <property type="entry name" value="SF2_C_SNF"/>
    <property type="match status" value="1"/>
</dbReference>
<keyword evidence="7" id="KW-0067">ATP-binding</keyword>
<evidence type="ECO:0000256" key="8">
    <source>
        <dbReference type="ARBA" id="ARBA00022853"/>
    </source>
</evidence>
<comment type="similarity">
    <text evidence="2">Belongs to the SNF2/RAD54 helicase family.</text>
</comment>
<feature type="region of interest" description="Disordered" evidence="11">
    <location>
        <begin position="1134"/>
        <end position="1157"/>
    </location>
</feature>
<keyword evidence="15" id="KW-1185">Reference proteome</keyword>
<dbReference type="Pfam" id="PF00271">
    <property type="entry name" value="Helicase_C"/>
    <property type="match status" value="1"/>
</dbReference>
<keyword evidence="5" id="KW-0378">Hydrolase</keyword>
<evidence type="ECO:0000256" key="2">
    <source>
        <dbReference type="ARBA" id="ARBA00007025"/>
    </source>
</evidence>
<dbReference type="SMART" id="SM00487">
    <property type="entry name" value="DEXDc"/>
    <property type="match status" value="1"/>
</dbReference>
<dbReference type="InterPro" id="IPR014001">
    <property type="entry name" value="Helicase_ATP-bd"/>
</dbReference>
<dbReference type="GO" id="GO:0005634">
    <property type="term" value="C:nucleus"/>
    <property type="evidence" value="ECO:0007669"/>
    <property type="project" value="UniProtKB-SubCell"/>
</dbReference>
<evidence type="ECO:0000259" key="13">
    <source>
        <dbReference type="PROSITE" id="PS51194"/>
    </source>
</evidence>
<evidence type="ECO:0000259" key="12">
    <source>
        <dbReference type="PROSITE" id="PS51192"/>
    </source>
</evidence>
<dbReference type="PROSITE" id="PS51194">
    <property type="entry name" value="HELICASE_CTER"/>
    <property type="match status" value="1"/>
</dbReference>
<feature type="compositionally biased region" description="Low complexity" evidence="11">
    <location>
        <begin position="354"/>
        <end position="363"/>
    </location>
</feature>
<evidence type="ECO:0000256" key="6">
    <source>
        <dbReference type="ARBA" id="ARBA00022806"/>
    </source>
</evidence>
<dbReference type="EMBL" id="CAJPDS010000029">
    <property type="protein sequence ID" value="CAF9921839.1"/>
    <property type="molecule type" value="Genomic_DNA"/>
</dbReference>
<evidence type="ECO:0000256" key="1">
    <source>
        <dbReference type="ARBA" id="ARBA00004123"/>
    </source>
</evidence>
<comment type="caution">
    <text evidence="14">The sequence shown here is derived from an EMBL/GenBank/DDBJ whole genome shotgun (WGS) entry which is preliminary data.</text>
</comment>
<dbReference type="GO" id="GO:0005524">
    <property type="term" value="F:ATP binding"/>
    <property type="evidence" value="ECO:0007669"/>
    <property type="project" value="UniProtKB-KW"/>
</dbReference>
<keyword evidence="10" id="KW-0539">Nucleus</keyword>
<dbReference type="Pfam" id="PF00176">
    <property type="entry name" value="SNF2-rel_dom"/>
    <property type="match status" value="1"/>
</dbReference>
<proteinExistence type="inferred from homology"/>
<feature type="region of interest" description="Disordered" evidence="11">
    <location>
        <begin position="302"/>
        <end position="418"/>
    </location>
</feature>
<gene>
    <name evidence="14" type="ORF">HETSPECPRED_004647</name>
</gene>
<dbReference type="PANTHER" id="PTHR10799">
    <property type="entry name" value="SNF2/RAD54 HELICASE FAMILY"/>
    <property type="match status" value="1"/>
</dbReference>
<dbReference type="AlphaFoldDB" id="A0A8H3FE16"/>
<dbReference type="SUPFAM" id="SSF52540">
    <property type="entry name" value="P-loop containing nucleoside triphosphate hydrolases"/>
    <property type="match status" value="2"/>
</dbReference>
<evidence type="ECO:0000256" key="4">
    <source>
        <dbReference type="ARBA" id="ARBA00022741"/>
    </source>
</evidence>
<evidence type="ECO:0000256" key="10">
    <source>
        <dbReference type="ARBA" id="ARBA00023242"/>
    </source>
</evidence>
<keyword evidence="9" id="KW-0238">DNA-binding</keyword>
<dbReference type="InterPro" id="IPR027417">
    <property type="entry name" value="P-loop_NTPase"/>
</dbReference>
<feature type="compositionally biased region" description="Polar residues" evidence="11">
    <location>
        <begin position="339"/>
        <end position="348"/>
    </location>
</feature>